<dbReference type="SUPFAM" id="SSF52266">
    <property type="entry name" value="SGNH hydrolase"/>
    <property type="match status" value="1"/>
</dbReference>
<dbReference type="PANTHER" id="PTHR22835:SF659">
    <property type="entry name" value="GDSL LIPASE_ACYLHYDROLASE, PUTATIVE (AFU_ORTHOLOGUE AFUA_2G00510)-RELATED"/>
    <property type="match status" value="1"/>
</dbReference>
<sequence length="282" mass="31539">MGGGPEKDGFVDTSISVRVSARSKGPKYIFSFGDSYTSTCFDINGRQPSPCNPMGNTDLGNGLTSAQGPVWIQFLTTKYNTSPVQTYNFAVGGASIPDNYTYQVENLYQPKYSTNRFWEGSNTLFTSWVGINDVSDAWIHKDSEELLTRLDKYTALLEQMWNTGARNFFIVNNPPLERSPFIAGFDKDSVALYKKDIQVFNENLATHVSAFQDRHPEGSIVLYDVHTLFSKVLDDPKKYGFTDSTSMDSDGSLWSGNFHILTGFDDFIAKDMAKTIAKFNFA</sequence>
<evidence type="ECO:0000256" key="1">
    <source>
        <dbReference type="ARBA" id="ARBA00008668"/>
    </source>
</evidence>
<dbReference type="EMBL" id="JAUBYV010000004">
    <property type="protein sequence ID" value="KAK2627431.1"/>
    <property type="molecule type" value="Genomic_DNA"/>
</dbReference>
<dbReference type="Gene3D" id="3.40.50.1110">
    <property type="entry name" value="SGNH hydrolase"/>
    <property type="match status" value="1"/>
</dbReference>
<evidence type="ECO:0008006" key="4">
    <source>
        <dbReference type="Google" id="ProtNLM"/>
    </source>
</evidence>
<gene>
    <name evidence="2" type="ORF">QTJ16_003397</name>
</gene>
<comment type="similarity">
    <text evidence="1">Belongs to the 'GDSL' lipolytic enzyme family.</text>
</comment>
<dbReference type="CDD" id="cd01846">
    <property type="entry name" value="fatty_acyltransferase_like"/>
    <property type="match status" value="1"/>
</dbReference>
<comment type="caution">
    <text evidence="2">The sequence shown here is derived from an EMBL/GenBank/DDBJ whole genome shotgun (WGS) entry which is preliminary data.</text>
</comment>
<proteinExistence type="inferred from homology"/>
<dbReference type="AlphaFoldDB" id="A0AAD9T1B0"/>
<organism evidence="2 3">
    <name type="scientific">Diplocarpon rosae</name>
    <dbReference type="NCBI Taxonomy" id="946125"/>
    <lineage>
        <taxon>Eukaryota</taxon>
        <taxon>Fungi</taxon>
        <taxon>Dikarya</taxon>
        <taxon>Ascomycota</taxon>
        <taxon>Pezizomycotina</taxon>
        <taxon>Leotiomycetes</taxon>
        <taxon>Helotiales</taxon>
        <taxon>Drepanopezizaceae</taxon>
        <taxon>Diplocarpon</taxon>
    </lineage>
</organism>
<evidence type="ECO:0000313" key="2">
    <source>
        <dbReference type="EMBL" id="KAK2627431.1"/>
    </source>
</evidence>
<protein>
    <recommendedName>
        <fullName evidence="4">Cellulose-binding GDSL lipase/acylhydrolase</fullName>
    </recommendedName>
</protein>
<dbReference type="Pfam" id="PF00657">
    <property type="entry name" value="Lipase_GDSL"/>
    <property type="match status" value="1"/>
</dbReference>
<keyword evidence="3" id="KW-1185">Reference proteome</keyword>
<dbReference type="InterPro" id="IPR036514">
    <property type="entry name" value="SGNH_hydro_sf"/>
</dbReference>
<dbReference type="InterPro" id="IPR001087">
    <property type="entry name" value="GDSL"/>
</dbReference>
<name>A0AAD9T1B0_9HELO</name>
<dbReference type="Proteomes" id="UP001285354">
    <property type="component" value="Unassembled WGS sequence"/>
</dbReference>
<dbReference type="GO" id="GO:0016788">
    <property type="term" value="F:hydrolase activity, acting on ester bonds"/>
    <property type="evidence" value="ECO:0007669"/>
    <property type="project" value="InterPro"/>
</dbReference>
<evidence type="ECO:0000313" key="3">
    <source>
        <dbReference type="Proteomes" id="UP001285354"/>
    </source>
</evidence>
<reference evidence="2" key="1">
    <citation type="submission" date="2023-06" db="EMBL/GenBank/DDBJ databases">
        <title>Draft genome of Marssonina rosae.</title>
        <authorList>
            <person name="Cheng Q."/>
        </authorList>
    </citation>
    <scope>NUCLEOTIDE SEQUENCE</scope>
    <source>
        <strain evidence="2">R4</strain>
    </source>
</reference>
<accession>A0AAD9T1B0</accession>
<dbReference type="PANTHER" id="PTHR22835">
    <property type="entry name" value="ZINC FINGER FYVE DOMAIN CONTAINING PROTEIN"/>
    <property type="match status" value="1"/>
</dbReference>